<evidence type="ECO:0000256" key="1">
    <source>
        <dbReference type="SAM" id="MobiDB-lite"/>
    </source>
</evidence>
<organism evidence="2 3">
    <name type="scientific">Liparis tanakae</name>
    <name type="common">Tanaka's snailfish</name>
    <dbReference type="NCBI Taxonomy" id="230148"/>
    <lineage>
        <taxon>Eukaryota</taxon>
        <taxon>Metazoa</taxon>
        <taxon>Chordata</taxon>
        <taxon>Craniata</taxon>
        <taxon>Vertebrata</taxon>
        <taxon>Euteleostomi</taxon>
        <taxon>Actinopterygii</taxon>
        <taxon>Neopterygii</taxon>
        <taxon>Teleostei</taxon>
        <taxon>Neoteleostei</taxon>
        <taxon>Acanthomorphata</taxon>
        <taxon>Eupercaria</taxon>
        <taxon>Perciformes</taxon>
        <taxon>Cottioidei</taxon>
        <taxon>Cottales</taxon>
        <taxon>Liparidae</taxon>
        <taxon>Liparis</taxon>
    </lineage>
</organism>
<dbReference type="GO" id="GO:2000042">
    <property type="term" value="P:negative regulation of double-strand break repair via homologous recombination"/>
    <property type="evidence" value="ECO:0007669"/>
    <property type="project" value="TreeGrafter"/>
</dbReference>
<dbReference type="InterPro" id="IPR033333">
    <property type="entry name" value="FANCB"/>
</dbReference>
<dbReference type="PANTHER" id="PTHR28450">
    <property type="entry name" value="FANCONI ANEMIA GROUP B PROTEIN"/>
    <property type="match status" value="1"/>
</dbReference>
<feature type="compositionally biased region" description="Low complexity" evidence="1">
    <location>
        <begin position="41"/>
        <end position="55"/>
    </location>
</feature>
<keyword evidence="3" id="KW-1185">Reference proteome</keyword>
<dbReference type="GO" id="GO:0036297">
    <property type="term" value="P:interstrand cross-link repair"/>
    <property type="evidence" value="ECO:0007669"/>
    <property type="project" value="InterPro"/>
</dbReference>
<gene>
    <name evidence="2" type="primary">FANCB</name>
    <name evidence="2" type="ORF">EYF80_037899</name>
</gene>
<proteinExistence type="predicted"/>
<evidence type="ECO:0000313" key="3">
    <source>
        <dbReference type="Proteomes" id="UP000314294"/>
    </source>
</evidence>
<reference evidence="2 3" key="1">
    <citation type="submission" date="2019-03" db="EMBL/GenBank/DDBJ databases">
        <title>First draft genome of Liparis tanakae, snailfish: a comprehensive survey of snailfish specific genes.</title>
        <authorList>
            <person name="Kim W."/>
            <person name="Song I."/>
            <person name="Jeong J.-H."/>
            <person name="Kim D."/>
            <person name="Kim S."/>
            <person name="Ryu S."/>
            <person name="Song J.Y."/>
            <person name="Lee S.K."/>
        </authorList>
    </citation>
    <scope>NUCLEOTIDE SEQUENCE [LARGE SCALE GENOMIC DNA]</scope>
    <source>
        <tissue evidence="2">Muscle</tissue>
    </source>
</reference>
<dbReference type="AlphaFoldDB" id="A0A4Z2GG45"/>
<protein>
    <submittedName>
        <fullName evidence="2">Fanconi anemia group B protein</fullName>
    </submittedName>
</protein>
<dbReference type="GO" id="GO:0043240">
    <property type="term" value="C:Fanconi anaemia nuclear complex"/>
    <property type="evidence" value="ECO:0007669"/>
    <property type="project" value="InterPro"/>
</dbReference>
<name>A0A4Z2GG45_9TELE</name>
<dbReference type="PANTHER" id="PTHR28450:SF1">
    <property type="entry name" value="FANCONI ANEMIA GROUP B PROTEIN"/>
    <property type="match status" value="1"/>
</dbReference>
<dbReference type="GO" id="GO:1990414">
    <property type="term" value="P:replication-born double-strand break repair via sister chromatid exchange"/>
    <property type="evidence" value="ECO:0007669"/>
    <property type="project" value="TreeGrafter"/>
</dbReference>
<feature type="region of interest" description="Disordered" evidence="1">
    <location>
        <begin position="265"/>
        <end position="289"/>
    </location>
</feature>
<dbReference type="EMBL" id="SRLO01000567">
    <property type="protein sequence ID" value="TNN51873.1"/>
    <property type="molecule type" value="Genomic_DNA"/>
</dbReference>
<dbReference type="OrthoDB" id="1917888at2759"/>
<evidence type="ECO:0000313" key="2">
    <source>
        <dbReference type="EMBL" id="TNN51873.1"/>
    </source>
</evidence>
<dbReference type="Proteomes" id="UP000314294">
    <property type="component" value="Unassembled WGS sequence"/>
</dbReference>
<comment type="caution">
    <text evidence="2">The sequence shown here is derived from an EMBL/GenBank/DDBJ whole genome shotgun (WGS) entry which is preliminary data.</text>
</comment>
<sequence length="346" mass="37753">MCYSPSSPVASASLSILTETGQSSTPEVIQAQSRVFWLPEPSSSSASSSSSPSSPCTVSQPAAKRSKQHRAVRPDELHACRLAVTAVTGLTPLLNSGRVKCRVVLHYVPSRGAFSVASDPTPVVLHCGQVAFDIRSPFQTPLLRKPQLKTDSPDHSLGDIDGWIHRMEGCRRVEVSPEYLMLEASGPSALMLLRWHPITPFQGELCVHASQLQTLVFLDSLSAHLPASCSIQSVKGTRGQGADQILSLALEEELVALRESVSSLLGEEDEEEDNMRLGHEETPETTSVKGLQRCREVFQGDVERSKTRLSPLVEVERYRRLTQNMSKVQLDGDLAVLLDTQGTFLS</sequence>
<feature type="region of interest" description="Disordered" evidence="1">
    <location>
        <begin position="39"/>
        <end position="71"/>
    </location>
</feature>
<dbReference type="GO" id="GO:1905168">
    <property type="term" value="P:positive regulation of double-strand break repair via homologous recombination"/>
    <property type="evidence" value="ECO:0007669"/>
    <property type="project" value="TreeGrafter"/>
</dbReference>
<accession>A0A4Z2GG45</accession>